<dbReference type="EMBL" id="SRLA01000005">
    <property type="protein sequence ID" value="TGE04609.1"/>
    <property type="molecule type" value="Genomic_DNA"/>
</dbReference>
<evidence type="ECO:0000313" key="2">
    <source>
        <dbReference type="Proteomes" id="UP000298337"/>
    </source>
</evidence>
<proteinExistence type="predicted"/>
<sequence>MTQTTEFLPNELFAVYFDGIHVSTVDIPNKATKYIRSDLVPSPERAEPVSEVPQGFILISEGAYDRLLRLVTANDPVKQQALEEIDRALIQVSGGLCSFTAEGKHALLKDAQSTLLKAKAALEAAANEQQGGGE</sequence>
<reference evidence="1 2" key="1">
    <citation type="submission" date="2019-04" db="EMBL/GenBank/DDBJ databases">
        <authorList>
            <person name="Feng G."/>
            <person name="Zhang J."/>
            <person name="Zhu H."/>
        </authorList>
    </citation>
    <scope>NUCLEOTIDE SEQUENCE [LARGE SCALE GENOMIC DNA]</scope>
    <source>
        <strain evidence="1 2">92R-1</strain>
    </source>
</reference>
<organism evidence="1 2">
    <name type="scientific">Hymenobacter fodinae</name>
    <dbReference type="NCBI Taxonomy" id="2510796"/>
    <lineage>
        <taxon>Bacteria</taxon>
        <taxon>Pseudomonadati</taxon>
        <taxon>Bacteroidota</taxon>
        <taxon>Cytophagia</taxon>
        <taxon>Cytophagales</taxon>
        <taxon>Hymenobacteraceae</taxon>
        <taxon>Hymenobacter</taxon>
    </lineage>
</organism>
<accession>A0A4Z0P372</accession>
<protein>
    <submittedName>
        <fullName evidence="1">Uncharacterized protein</fullName>
    </submittedName>
</protein>
<dbReference type="Proteomes" id="UP000298337">
    <property type="component" value="Unassembled WGS sequence"/>
</dbReference>
<dbReference type="RefSeq" id="WP_135436053.1">
    <property type="nucleotide sequence ID" value="NZ_SRLA01000005.1"/>
</dbReference>
<evidence type="ECO:0000313" key="1">
    <source>
        <dbReference type="EMBL" id="TGE04609.1"/>
    </source>
</evidence>
<dbReference type="AlphaFoldDB" id="A0A4Z0P372"/>
<name>A0A4Z0P372_9BACT</name>
<comment type="caution">
    <text evidence="1">The sequence shown here is derived from an EMBL/GenBank/DDBJ whole genome shotgun (WGS) entry which is preliminary data.</text>
</comment>
<keyword evidence="2" id="KW-1185">Reference proteome</keyword>
<gene>
    <name evidence="1" type="ORF">EU556_20710</name>
</gene>